<organism evidence="2 3">
    <name type="scientific">Mucuna pruriens</name>
    <name type="common">Velvet bean</name>
    <name type="synonym">Dolichos pruriens</name>
    <dbReference type="NCBI Taxonomy" id="157652"/>
    <lineage>
        <taxon>Eukaryota</taxon>
        <taxon>Viridiplantae</taxon>
        <taxon>Streptophyta</taxon>
        <taxon>Embryophyta</taxon>
        <taxon>Tracheophyta</taxon>
        <taxon>Spermatophyta</taxon>
        <taxon>Magnoliopsida</taxon>
        <taxon>eudicotyledons</taxon>
        <taxon>Gunneridae</taxon>
        <taxon>Pentapetalae</taxon>
        <taxon>rosids</taxon>
        <taxon>fabids</taxon>
        <taxon>Fabales</taxon>
        <taxon>Fabaceae</taxon>
        <taxon>Papilionoideae</taxon>
        <taxon>50 kb inversion clade</taxon>
        <taxon>NPAAA clade</taxon>
        <taxon>indigoferoid/millettioid clade</taxon>
        <taxon>Phaseoleae</taxon>
        <taxon>Mucuna</taxon>
    </lineage>
</organism>
<dbReference type="Proteomes" id="UP000257109">
    <property type="component" value="Unassembled WGS sequence"/>
</dbReference>
<dbReference type="InterPro" id="IPR036397">
    <property type="entry name" value="RNaseH_sf"/>
</dbReference>
<protein>
    <submittedName>
        <fullName evidence="2">Retrovirus-related Pol polyprotein</fullName>
    </submittedName>
</protein>
<dbReference type="Gene3D" id="1.10.340.70">
    <property type="match status" value="1"/>
</dbReference>
<dbReference type="InterPro" id="IPR041577">
    <property type="entry name" value="RT_RNaseH_2"/>
</dbReference>
<dbReference type="Pfam" id="PF17921">
    <property type="entry name" value="Integrase_H2C2"/>
    <property type="match status" value="1"/>
</dbReference>
<dbReference type="Gene3D" id="3.30.420.10">
    <property type="entry name" value="Ribonuclease H-like superfamily/Ribonuclease H"/>
    <property type="match status" value="1"/>
</dbReference>
<reference evidence="2" key="1">
    <citation type="submission" date="2018-05" db="EMBL/GenBank/DDBJ databases">
        <title>Draft genome of Mucuna pruriens seed.</title>
        <authorList>
            <person name="Nnadi N.E."/>
            <person name="Vos R."/>
            <person name="Hasami M.H."/>
            <person name="Devisetty U.K."/>
            <person name="Aguiy J.C."/>
        </authorList>
    </citation>
    <scope>NUCLEOTIDE SEQUENCE [LARGE SCALE GENOMIC DNA]</scope>
    <source>
        <strain evidence="2">JCA_2017</strain>
    </source>
</reference>
<dbReference type="GO" id="GO:0003676">
    <property type="term" value="F:nucleic acid binding"/>
    <property type="evidence" value="ECO:0007669"/>
    <property type="project" value="InterPro"/>
</dbReference>
<dbReference type="InterPro" id="IPR001584">
    <property type="entry name" value="Integrase_cat-core"/>
</dbReference>
<evidence type="ECO:0000313" key="2">
    <source>
        <dbReference type="EMBL" id="RDX83987.1"/>
    </source>
</evidence>
<dbReference type="InterPro" id="IPR012337">
    <property type="entry name" value="RNaseH-like_sf"/>
</dbReference>
<feature type="domain" description="Integrase catalytic" evidence="1">
    <location>
        <begin position="261"/>
        <end position="327"/>
    </location>
</feature>
<sequence>MEAFQELKNRLTSAPILQAPNWAYPFELMCDVSNSALGAVLGQRAGVSKQAHTTKDDLIKLLTIVFALDKFHSYLLGSKIIIFFDHATLRFLLKKPDAKPRLIWWMLLLQEFDIEIIDKKSFCQRHLGCTKRNSIVMPNNTYGMILIFGDITMIKCILDFEIKSVLQFCHVAYGGSHYGSTQTTWKVLDCRFYWPTIFKDAHQFISTYEQCQKAEVAISRRHEMPQQPILFCETFDVWGIGFMGLFPFSNGYSYIVLVVDYFGVPKALISDQGSHICNRAMFSLLDKYGVVHHVATTYHPQTNDQVEVFNREIKKTIQKMANSSRKD</sequence>
<evidence type="ECO:0000259" key="1">
    <source>
        <dbReference type="PROSITE" id="PS50994"/>
    </source>
</evidence>
<dbReference type="GO" id="GO:0015074">
    <property type="term" value="P:DNA integration"/>
    <property type="evidence" value="ECO:0007669"/>
    <property type="project" value="InterPro"/>
</dbReference>
<accession>A0A371G099</accession>
<dbReference type="SUPFAM" id="SSF56672">
    <property type="entry name" value="DNA/RNA polymerases"/>
    <property type="match status" value="1"/>
</dbReference>
<dbReference type="InterPro" id="IPR052160">
    <property type="entry name" value="Gypsy_RT_Integrase-like"/>
</dbReference>
<name>A0A371G099_MUCPR</name>
<dbReference type="OrthoDB" id="10055717at2759"/>
<dbReference type="AlphaFoldDB" id="A0A371G099"/>
<evidence type="ECO:0000313" key="3">
    <source>
        <dbReference type="Proteomes" id="UP000257109"/>
    </source>
</evidence>
<dbReference type="EMBL" id="QJKJ01007186">
    <property type="protein sequence ID" value="RDX83987.1"/>
    <property type="molecule type" value="Genomic_DNA"/>
</dbReference>
<keyword evidence="3" id="KW-1185">Reference proteome</keyword>
<proteinExistence type="predicted"/>
<dbReference type="PROSITE" id="PS50994">
    <property type="entry name" value="INTEGRASE"/>
    <property type="match status" value="1"/>
</dbReference>
<dbReference type="Pfam" id="PF17919">
    <property type="entry name" value="RT_RNaseH_2"/>
    <property type="match status" value="1"/>
</dbReference>
<dbReference type="InterPro" id="IPR041588">
    <property type="entry name" value="Integrase_H2C2"/>
</dbReference>
<feature type="non-terminal residue" evidence="2">
    <location>
        <position position="1"/>
    </location>
</feature>
<dbReference type="SUPFAM" id="SSF53098">
    <property type="entry name" value="Ribonuclease H-like"/>
    <property type="match status" value="1"/>
</dbReference>
<dbReference type="PANTHER" id="PTHR47266">
    <property type="entry name" value="ENDONUCLEASE-RELATED"/>
    <property type="match status" value="1"/>
</dbReference>
<comment type="caution">
    <text evidence="2">The sequence shown here is derived from an EMBL/GenBank/DDBJ whole genome shotgun (WGS) entry which is preliminary data.</text>
</comment>
<gene>
    <name evidence="2" type="primary">pol</name>
    <name evidence="2" type="ORF">CR513_35028</name>
</gene>
<dbReference type="InterPro" id="IPR043502">
    <property type="entry name" value="DNA/RNA_pol_sf"/>
</dbReference>